<organism evidence="1 2">
    <name type="scientific">Massilia suwonensis</name>
    <dbReference type="NCBI Taxonomy" id="648895"/>
    <lineage>
        <taxon>Bacteria</taxon>
        <taxon>Pseudomonadati</taxon>
        <taxon>Pseudomonadota</taxon>
        <taxon>Betaproteobacteria</taxon>
        <taxon>Burkholderiales</taxon>
        <taxon>Oxalobacteraceae</taxon>
        <taxon>Telluria group</taxon>
        <taxon>Massilia</taxon>
    </lineage>
</organism>
<protein>
    <submittedName>
        <fullName evidence="1">DNRLRE domain-containing protein</fullName>
    </submittedName>
</protein>
<name>A0ABW0MIV4_9BURK</name>
<gene>
    <name evidence="1" type="ORF">ACFPQ5_04555</name>
</gene>
<accession>A0ABW0MIV4</accession>
<dbReference type="NCBIfam" id="NF033679">
    <property type="entry name" value="DNRLRE_dom"/>
    <property type="match status" value="1"/>
</dbReference>
<dbReference type="EMBL" id="JBHSMR010000008">
    <property type="protein sequence ID" value="MFC5477446.1"/>
    <property type="molecule type" value="Genomic_DNA"/>
</dbReference>
<comment type="caution">
    <text evidence="1">The sequence shown here is derived from an EMBL/GenBank/DDBJ whole genome shotgun (WGS) entry which is preliminary data.</text>
</comment>
<evidence type="ECO:0000313" key="2">
    <source>
        <dbReference type="Proteomes" id="UP001596101"/>
    </source>
</evidence>
<dbReference type="RefSeq" id="WP_379752089.1">
    <property type="nucleotide sequence ID" value="NZ_JBHSMR010000008.1"/>
</dbReference>
<dbReference type="Proteomes" id="UP001596101">
    <property type="component" value="Unassembled WGS sequence"/>
</dbReference>
<proteinExistence type="predicted"/>
<evidence type="ECO:0000313" key="1">
    <source>
        <dbReference type="EMBL" id="MFC5477446.1"/>
    </source>
</evidence>
<sequence>MKAQRGILLLPVALTLAVVGTLAYAMSREAGMSVADIDAQYDIEVARYLASSGVQYAKWRTAKGGCDQNAANFGTLTLRDGTVTVTKTVWRKPLMTVSVSATSNRNRAGGTVNVLSREELIVDASEVRQATIIGPGDADTTIVRDGGASVFNSDTLTATEGAAHPLVLFKLPADLDRASIIQADLRVTKKSGNANQPGRSLAVHRITRDWSKSTTWTTPWSREGGDYVDTPAASVVIDPGSSAFNGAYVWRIDPVVQAWASDPSQNFGVLLKPTALSNVSFYSFDGSNKPELAVRYFKRCT</sequence>
<keyword evidence="2" id="KW-1185">Reference proteome</keyword>
<reference evidence="2" key="1">
    <citation type="journal article" date="2019" name="Int. J. Syst. Evol. Microbiol.">
        <title>The Global Catalogue of Microorganisms (GCM) 10K type strain sequencing project: providing services to taxonomists for standard genome sequencing and annotation.</title>
        <authorList>
            <consortium name="The Broad Institute Genomics Platform"/>
            <consortium name="The Broad Institute Genome Sequencing Center for Infectious Disease"/>
            <person name="Wu L."/>
            <person name="Ma J."/>
        </authorList>
    </citation>
    <scope>NUCLEOTIDE SEQUENCE [LARGE SCALE GENOMIC DNA]</scope>
    <source>
        <strain evidence="2">CCUG 43111</strain>
    </source>
</reference>